<proteinExistence type="predicted"/>
<protein>
    <submittedName>
        <fullName evidence="2">Exported protein</fullName>
    </submittedName>
</protein>
<organism evidence="2 3">
    <name type="scientific">Burkholderia cenocepacia (strain ATCC BAA-245 / DSM 16553 / LMG 16656 / NCTC 13227 / J2315 / CF5610)</name>
    <name type="common">Burkholderia cepacia (strain J2315)</name>
    <dbReference type="NCBI Taxonomy" id="216591"/>
    <lineage>
        <taxon>Bacteria</taxon>
        <taxon>Pseudomonadati</taxon>
        <taxon>Pseudomonadota</taxon>
        <taxon>Betaproteobacteria</taxon>
        <taxon>Burkholderiales</taxon>
        <taxon>Burkholderiaceae</taxon>
        <taxon>Burkholderia</taxon>
        <taxon>Burkholderia cepacia complex</taxon>
    </lineage>
</organism>
<gene>
    <name evidence="2" type="ORF">BCAL1123</name>
</gene>
<feature type="signal peptide" evidence="1">
    <location>
        <begin position="1"/>
        <end position="21"/>
    </location>
</feature>
<dbReference type="AlphaFoldDB" id="B4EDK9"/>
<keyword evidence="1" id="KW-0732">Signal</keyword>
<dbReference type="Proteomes" id="UP000001035">
    <property type="component" value="Chromosome 1"/>
</dbReference>
<dbReference type="HOGENOM" id="CLU_2272069_0_0_4"/>
<accession>B4EDK9</accession>
<reference evidence="2 3" key="1">
    <citation type="journal article" date="2009" name="J. Bacteriol.">
        <title>The genome of Burkholderia cenocepacia J2315, an epidemic pathogen of cystic fibrosis patients.</title>
        <authorList>
            <person name="Holden M.T."/>
            <person name="Seth-Smith H.M."/>
            <person name="Crossman L.C."/>
            <person name="Sebaihia M."/>
            <person name="Bentley S.D."/>
            <person name="Cerdeno-Tarraga A.M."/>
            <person name="Thomson N.R."/>
            <person name="Bason N."/>
            <person name="Quail M.A."/>
            <person name="Sharp S."/>
            <person name="Cherevach I."/>
            <person name="Churcher C."/>
            <person name="Goodhead I."/>
            <person name="Hauser H."/>
            <person name="Holroyd N."/>
            <person name="Mungall K."/>
            <person name="Scott P."/>
            <person name="Walker D."/>
            <person name="White B."/>
            <person name="Rose H."/>
            <person name="Iversen P."/>
            <person name="Mil-Homens D."/>
            <person name="Rocha E.P."/>
            <person name="Fialho A.M."/>
            <person name="Baldwin A."/>
            <person name="Dowson C."/>
            <person name="Barrell B.G."/>
            <person name="Govan J.R."/>
            <person name="Vandamme P."/>
            <person name="Hart C.A."/>
            <person name="Mahenthiralingam E."/>
            <person name="Parkhill J."/>
        </authorList>
    </citation>
    <scope>NUCLEOTIDE SEQUENCE [LARGE SCALE GENOMIC DNA]</scope>
    <source>
        <strain evidence="3">ATCC BAA-245 / DSM 16553 / LMG 16656 / NCTC 13227 / J2315 / CF5610</strain>
    </source>
</reference>
<evidence type="ECO:0000313" key="3">
    <source>
        <dbReference type="Proteomes" id="UP000001035"/>
    </source>
</evidence>
<dbReference type="EMBL" id="AM747720">
    <property type="protein sequence ID" value="CAR51426.1"/>
    <property type="molecule type" value="Genomic_DNA"/>
</dbReference>
<keyword evidence="3" id="KW-1185">Reference proteome</keyword>
<feature type="chain" id="PRO_5002803809" evidence="1">
    <location>
        <begin position="22"/>
        <end position="102"/>
    </location>
</feature>
<name>B4EDK9_BURCJ</name>
<sequence>MITRHLRVAFFCWVVKSVATSATVAEVAVNFHRYQFGRQRNTPSIDALLARSARKSNPNQIAVRAVLASGFVLDYWRLHHAISMFHMLFYCVRKYVYEEYRE</sequence>
<evidence type="ECO:0000313" key="2">
    <source>
        <dbReference type="EMBL" id="CAR51426.1"/>
    </source>
</evidence>
<dbReference type="KEGG" id="bcj:BCAL1123"/>
<evidence type="ECO:0000256" key="1">
    <source>
        <dbReference type="SAM" id="SignalP"/>
    </source>
</evidence>